<dbReference type="RefSeq" id="WP_176801397.1">
    <property type="nucleotide sequence ID" value="NZ_FNGV01000007.1"/>
</dbReference>
<dbReference type="PROSITE" id="PS52016">
    <property type="entry name" value="TONB_DEPENDENT_REC_3"/>
    <property type="match status" value="1"/>
</dbReference>
<dbReference type="SUPFAM" id="SSF49464">
    <property type="entry name" value="Carboxypeptidase regulatory domain-like"/>
    <property type="match status" value="1"/>
</dbReference>
<evidence type="ECO:0000256" key="3">
    <source>
        <dbReference type="ARBA" id="ARBA00022452"/>
    </source>
</evidence>
<keyword evidence="10" id="KW-0732">Signal</keyword>
<sequence length="1002" mass="107798">MKKQLFNLSRKCFFAGLFLALLGFQQSYAQQTITGSVSDDLGPVAGANILIKGTTSGTQTDFDGNFSIEASPEDVIVISYVGYATQSVTVGNQTTINVKLAEDASQLDEVVVIGYGTSKKKDVTGAVSRVSSESFENQPLTRVDEALQGRAAGVTVAKANGAPGAGIKVRIRGVNSITGSNDPLVVIDGVLGGDLSTLNPNDIASMDVLKDASATAIYGVRGSNGVILVSTKKGSGKGKISVDFFTSVSQVPDLLPTLADNVGDFARIENIRKLSIGQNPTFTDAEIAALDANGGTNYQDEILRTGFSKNLQISASGSEGKIRYFLSGNYRDEEGIVINTGYQQLSLRSNIDAQISDKFKVGLNIYGSRGEKYNNFEALGNGQGSLMYKANTWDPTTPVYDADGNYNRRSIKGIASLNLNPVLTLNETQASDVDERLSATLNASYQITDNFSYTMVAGTQINNYNVQRYAVEGADDTPDANFNTNKFTSYQISNIFTWQKLFNDTHDIKLTGVQEYQNSKNVFNSYNADNLLLPNGFYFAETASGFSIGNNFGERELSSFMLRAEYVLNDNLSVTATGRYDGTSVFRPGKKWGFFPSIAAGYSIINPSKSSGYFNSLKLRAGWGQVGNQGVDNYGTFANLGSNIYAYSGGSPSPGTFITSFANVDLTWETTSQTNVGIDLGFNEGRGSFSVDGYKKRTTDLLLNVPVSGTNGGGNVNKNIGEVENFGIDVALGYDIIQNENFNWNSNLALSHVKNEVTQLFDGLEQIDGQFQAPGGQARVVNIIQLGQPLGQLNGATFLGTWKSSEATAAEAFGKKPGDAKYLRDADGEIVFGAIGNGTPTLTWGFNNTLSFKNWDINIFLNGSHGFDIYNLMQAGITGGAGDSRSFMAADQINQWTPSNETDIPATVQLFNSSRYIEKGDFVRLSNLNIGYTFKDFAGLPNTSLKLYAGGQNLFLITDYSGYDPELSSRRTAQGNADVAPGINVGAYPNPRTYTLGLKVGF</sequence>
<evidence type="ECO:0000259" key="11">
    <source>
        <dbReference type="Pfam" id="PF00593"/>
    </source>
</evidence>
<dbReference type="Gene3D" id="2.40.170.20">
    <property type="entry name" value="TonB-dependent receptor, beta-barrel domain"/>
    <property type="match status" value="1"/>
</dbReference>
<evidence type="ECO:0000256" key="5">
    <source>
        <dbReference type="ARBA" id="ARBA00023077"/>
    </source>
</evidence>
<keyword evidence="14" id="KW-1185">Reference proteome</keyword>
<dbReference type="InterPro" id="IPR000531">
    <property type="entry name" value="Beta-barrel_TonB"/>
</dbReference>
<keyword evidence="2 8" id="KW-0813">Transport</keyword>
<dbReference type="GO" id="GO:0009279">
    <property type="term" value="C:cell outer membrane"/>
    <property type="evidence" value="ECO:0007669"/>
    <property type="project" value="UniProtKB-SubCell"/>
</dbReference>
<dbReference type="InterPro" id="IPR036942">
    <property type="entry name" value="Beta-barrel_TonB_sf"/>
</dbReference>
<keyword evidence="6 8" id="KW-0472">Membrane</keyword>
<evidence type="ECO:0000259" key="12">
    <source>
        <dbReference type="Pfam" id="PF07715"/>
    </source>
</evidence>
<feature type="domain" description="TonB-dependent receptor-like beta-barrel" evidence="11">
    <location>
        <begin position="386"/>
        <end position="954"/>
    </location>
</feature>
<evidence type="ECO:0000256" key="7">
    <source>
        <dbReference type="ARBA" id="ARBA00023237"/>
    </source>
</evidence>
<feature type="signal peptide" evidence="10">
    <location>
        <begin position="1"/>
        <end position="29"/>
    </location>
</feature>
<dbReference type="InterPro" id="IPR008969">
    <property type="entry name" value="CarboxyPept-like_regulatory"/>
</dbReference>
<dbReference type="Pfam" id="PF13715">
    <property type="entry name" value="CarbopepD_reg_2"/>
    <property type="match status" value="1"/>
</dbReference>
<dbReference type="FunFam" id="2.170.130.10:FF:000008">
    <property type="entry name" value="SusC/RagA family TonB-linked outer membrane protein"/>
    <property type="match status" value="1"/>
</dbReference>
<feature type="domain" description="TonB-dependent receptor plug" evidence="12">
    <location>
        <begin position="119"/>
        <end position="226"/>
    </location>
</feature>
<proteinExistence type="inferred from homology"/>
<evidence type="ECO:0000256" key="1">
    <source>
        <dbReference type="ARBA" id="ARBA00004571"/>
    </source>
</evidence>
<dbReference type="Pfam" id="PF07715">
    <property type="entry name" value="Plug"/>
    <property type="match status" value="1"/>
</dbReference>
<dbReference type="NCBIfam" id="TIGR04056">
    <property type="entry name" value="OMP_RagA_SusC"/>
    <property type="match status" value="1"/>
</dbReference>
<evidence type="ECO:0000256" key="2">
    <source>
        <dbReference type="ARBA" id="ARBA00022448"/>
    </source>
</evidence>
<name>A0A1G9S2W6_9FLAO</name>
<dbReference type="STRING" id="192904.SAMN04488514_10787"/>
<evidence type="ECO:0000256" key="8">
    <source>
        <dbReference type="PROSITE-ProRule" id="PRU01360"/>
    </source>
</evidence>
<feature type="chain" id="PRO_5011667245" evidence="10">
    <location>
        <begin position="30"/>
        <end position="1002"/>
    </location>
</feature>
<keyword evidence="4 8" id="KW-0812">Transmembrane</keyword>
<dbReference type="Pfam" id="PF00593">
    <property type="entry name" value="TonB_dep_Rec_b-barrel"/>
    <property type="match status" value="1"/>
</dbReference>
<evidence type="ECO:0000256" key="9">
    <source>
        <dbReference type="RuleBase" id="RU003357"/>
    </source>
</evidence>
<accession>A0A1G9S2W6</accession>
<gene>
    <name evidence="13" type="ORF">SAMN04488514_10787</name>
</gene>
<dbReference type="NCBIfam" id="TIGR04057">
    <property type="entry name" value="SusC_RagA_signa"/>
    <property type="match status" value="1"/>
</dbReference>
<evidence type="ECO:0000313" key="14">
    <source>
        <dbReference type="Proteomes" id="UP000199440"/>
    </source>
</evidence>
<evidence type="ECO:0000256" key="10">
    <source>
        <dbReference type="SAM" id="SignalP"/>
    </source>
</evidence>
<reference evidence="13 14" key="1">
    <citation type="submission" date="2016-10" db="EMBL/GenBank/DDBJ databases">
        <authorList>
            <person name="de Groot N.N."/>
        </authorList>
    </citation>
    <scope>NUCLEOTIDE SEQUENCE [LARGE SCALE GENOMIC DNA]</scope>
    <source>
        <strain evidence="13 14">DSM 19886</strain>
    </source>
</reference>
<dbReference type="Gene3D" id="2.170.130.10">
    <property type="entry name" value="TonB-dependent receptor, plug domain"/>
    <property type="match status" value="1"/>
</dbReference>
<comment type="similarity">
    <text evidence="8 9">Belongs to the TonB-dependent receptor family.</text>
</comment>
<evidence type="ECO:0000256" key="4">
    <source>
        <dbReference type="ARBA" id="ARBA00022692"/>
    </source>
</evidence>
<dbReference type="InterPro" id="IPR037066">
    <property type="entry name" value="Plug_dom_sf"/>
</dbReference>
<organism evidence="13 14">
    <name type="scientific">Kriegella aquimaris</name>
    <dbReference type="NCBI Taxonomy" id="192904"/>
    <lineage>
        <taxon>Bacteria</taxon>
        <taxon>Pseudomonadati</taxon>
        <taxon>Bacteroidota</taxon>
        <taxon>Flavobacteriia</taxon>
        <taxon>Flavobacteriales</taxon>
        <taxon>Flavobacteriaceae</taxon>
        <taxon>Kriegella</taxon>
    </lineage>
</organism>
<evidence type="ECO:0000313" key="13">
    <source>
        <dbReference type="EMBL" id="SDM29908.1"/>
    </source>
</evidence>
<dbReference type="SUPFAM" id="SSF56935">
    <property type="entry name" value="Porins"/>
    <property type="match status" value="1"/>
</dbReference>
<evidence type="ECO:0000256" key="6">
    <source>
        <dbReference type="ARBA" id="ARBA00023136"/>
    </source>
</evidence>
<dbReference type="InterPro" id="IPR023997">
    <property type="entry name" value="TonB-dep_OMP_SusC/RagA_CS"/>
</dbReference>
<comment type="subcellular location">
    <subcellularLocation>
        <location evidence="1 8">Cell outer membrane</location>
        <topology evidence="1 8">Multi-pass membrane protein</topology>
    </subcellularLocation>
</comment>
<dbReference type="InterPro" id="IPR023996">
    <property type="entry name" value="TonB-dep_OMP_SusC/RagA"/>
</dbReference>
<dbReference type="Gene3D" id="2.60.40.1120">
    <property type="entry name" value="Carboxypeptidase-like, regulatory domain"/>
    <property type="match status" value="1"/>
</dbReference>
<keyword evidence="7 8" id="KW-0998">Cell outer membrane</keyword>
<keyword evidence="3 8" id="KW-1134">Transmembrane beta strand</keyword>
<dbReference type="InterPro" id="IPR012910">
    <property type="entry name" value="Plug_dom"/>
</dbReference>
<protein>
    <submittedName>
        <fullName evidence="13">TonB-linked outer membrane protein, SusC/RagA family</fullName>
    </submittedName>
</protein>
<dbReference type="Proteomes" id="UP000199440">
    <property type="component" value="Unassembled WGS sequence"/>
</dbReference>
<dbReference type="AlphaFoldDB" id="A0A1G9S2W6"/>
<dbReference type="EMBL" id="FNGV01000007">
    <property type="protein sequence ID" value="SDM29908.1"/>
    <property type="molecule type" value="Genomic_DNA"/>
</dbReference>
<dbReference type="InterPro" id="IPR039426">
    <property type="entry name" value="TonB-dep_rcpt-like"/>
</dbReference>
<keyword evidence="5 9" id="KW-0798">TonB box</keyword>